<name>B8MVB8_TALSN</name>
<dbReference type="PhylomeDB" id="B8MVB8"/>
<keyword evidence="3" id="KW-1185">Reference proteome</keyword>
<dbReference type="InParanoid" id="B8MVB8"/>
<dbReference type="Proteomes" id="UP000001745">
    <property type="component" value="Unassembled WGS sequence"/>
</dbReference>
<organism evidence="2 3">
    <name type="scientific">Talaromyces stipitatus (strain ATCC 10500 / CBS 375.48 / QM 6759 / NRRL 1006)</name>
    <name type="common">Penicillium stipitatum</name>
    <dbReference type="NCBI Taxonomy" id="441959"/>
    <lineage>
        <taxon>Eukaryota</taxon>
        <taxon>Fungi</taxon>
        <taxon>Dikarya</taxon>
        <taxon>Ascomycota</taxon>
        <taxon>Pezizomycotina</taxon>
        <taxon>Eurotiomycetes</taxon>
        <taxon>Eurotiomycetidae</taxon>
        <taxon>Eurotiales</taxon>
        <taxon>Trichocomaceae</taxon>
        <taxon>Talaromyces</taxon>
        <taxon>Talaromyces sect. Talaromyces</taxon>
    </lineage>
</organism>
<dbReference type="HOGENOM" id="CLU_924949_0_0_1"/>
<gene>
    <name evidence="2" type="ORF">TSTA_008690</name>
</gene>
<dbReference type="OMA" id="DPASWSH"/>
<dbReference type="OrthoDB" id="4226558at2759"/>
<dbReference type="GeneID" id="8103257"/>
<dbReference type="Pfam" id="PF14529">
    <property type="entry name" value="Exo_endo_phos_2"/>
    <property type="match status" value="1"/>
</dbReference>
<dbReference type="InterPro" id="IPR005135">
    <property type="entry name" value="Endo/exonuclease/phosphatase"/>
</dbReference>
<reference evidence="3" key="1">
    <citation type="journal article" date="2015" name="Genome Announc.">
        <title>Genome sequence of the AIDS-associated pathogen Penicillium marneffei (ATCC18224) and its near taxonomic relative Talaromyces stipitatus (ATCC10500).</title>
        <authorList>
            <person name="Nierman W.C."/>
            <person name="Fedorova-Abrams N.D."/>
            <person name="Andrianopoulos A."/>
        </authorList>
    </citation>
    <scope>NUCLEOTIDE SEQUENCE [LARGE SCALE GENOMIC DNA]</scope>
    <source>
        <strain evidence="3">ATCC 10500 / CBS 375.48 / QM 6759 / NRRL 1006</strain>
    </source>
</reference>
<dbReference type="InterPro" id="IPR036691">
    <property type="entry name" value="Endo/exonu/phosph_ase_sf"/>
</dbReference>
<dbReference type="EMBL" id="EQ962662">
    <property type="protein sequence ID" value="EED11574.1"/>
    <property type="molecule type" value="Genomic_DNA"/>
</dbReference>
<dbReference type="STRING" id="441959.B8MVB8"/>
<dbReference type="GO" id="GO:0003824">
    <property type="term" value="F:catalytic activity"/>
    <property type="evidence" value="ECO:0007669"/>
    <property type="project" value="InterPro"/>
</dbReference>
<accession>B8MVB8</accession>
<evidence type="ECO:0000313" key="2">
    <source>
        <dbReference type="EMBL" id="EED11574.1"/>
    </source>
</evidence>
<evidence type="ECO:0000259" key="1">
    <source>
        <dbReference type="Pfam" id="PF14529"/>
    </source>
</evidence>
<sequence length="301" mass="34662">MSTLFEVIQYNTHKSKDEVMATFLRDPRVLRASVIAIQEPWRNELNDTTHQPARLTHQLLYPKSKNNQRARVALFVNKSIDPASWSHTVVSPDYQILHIRYQRRLPNSNPESYEPHDLYIHNIYRSSRTSAHLVLGDMNVHHPAWGGPGTKIDEQATKLLEIMDRHGIELTTEEGVVTWERGQSQSTIDLTFLSTSLFNRLILHERADEIQHDSDHRPIRMQIDIDTPTYELPHRRNWAATSVKLLHELLSQITVPILTNALKSHIELATVAFTATIRKAVDQSVPWARPGRSTIFLFLVV</sequence>
<dbReference type="VEuPathDB" id="FungiDB:TSTA_008690"/>
<dbReference type="Gene3D" id="3.60.10.10">
    <property type="entry name" value="Endonuclease/exonuclease/phosphatase"/>
    <property type="match status" value="1"/>
</dbReference>
<dbReference type="SUPFAM" id="SSF56219">
    <property type="entry name" value="DNase I-like"/>
    <property type="match status" value="1"/>
</dbReference>
<dbReference type="eggNOG" id="KOG1075">
    <property type="taxonomic scope" value="Eukaryota"/>
</dbReference>
<protein>
    <recommendedName>
        <fullName evidence="1">Endonuclease/exonuclease/phosphatase domain-containing protein</fullName>
    </recommendedName>
</protein>
<dbReference type="AlphaFoldDB" id="B8MVB8"/>
<feature type="domain" description="Endonuclease/exonuclease/phosphatase" evidence="1">
    <location>
        <begin position="118"/>
        <end position="219"/>
    </location>
</feature>
<proteinExistence type="predicted"/>
<evidence type="ECO:0000313" key="3">
    <source>
        <dbReference type="Proteomes" id="UP000001745"/>
    </source>
</evidence>
<dbReference type="RefSeq" id="XP_002488755.1">
    <property type="nucleotide sequence ID" value="XM_002488710.1"/>
</dbReference>